<evidence type="ECO:0000259" key="1">
    <source>
        <dbReference type="PROSITE" id="PS50943"/>
    </source>
</evidence>
<dbReference type="SUPFAM" id="SSF47413">
    <property type="entry name" value="lambda repressor-like DNA-binding domains"/>
    <property type="match status" value="1"/>
</dbReference>
<dbReference type="InterPro" id="IPR001387">
    <property type="entry name" value="Cro/C1-type_HTH"/>
</dbReference>
<dbReference type="SMART" id="SM00530">
    <property type="entry name" value="HTH_XRE"/>
    <property type="match status" value="1"/>
</dbReference>
<reference evidence="2" key="2">
    <citation type="submission" date="2019-04" db="EMBL/GenBank/DDBJ databases">
        <authorList>
            <person name="Kok C.R."/>
            <person name="Hutkins R."/>
        </authorList>
    </citation>
    <scope>NUCLEOTIDE SEQUENCE</scope>
    <source>
        <strain evidence="2">CR15</strain>
    </source>
</reference>
<proteinExistence type="predicted"/>
<dbReference type="GO" id="GO:0003677">
    <property type="term" value="F:DNA binding"/>
    <property type="evidence" value="ECO:0007669"/>
    <property type="project" value="InterPro"/>
</dbReference>
<dbReference type="Proteomes" id="UP000315512">
    <property type="component" value="Unassembled WGS sequence"/>
</dbReference>
<dbReference type="Gene3D" id="1.10.260.40">
    <property type="entry name" value="lambda repressor-like DNA-binding domains"/>
    <property type="match status" value="1"/>
</dbReference>
<dbReference type="InterPro" id="IPR010982">
    <property type="entry name" value="Lambda_DNA-bd_dom_sf"/>
</dbReference>
<name>A0AA46K118_BIFLL</name>
<gene>
    <name evidence="2" type="ORF">FCO76_01310</name>
</gene>
<evidence type="ECO:0000313" key="2">
    <source>
        <dbReference type="EMBL" id="TPH37735.1"/>
    </source>
</evidence>
<reference evidence="2" key="1">
    <citation type="journal article" date="2019" name="Appl. Environ. Microbiol.">
        <title>An in vitro enrichment strategy for formulating synergistic synbiotics.</title>
        <authorList>
            <person name="Kok C.R."/>
            <person name="Quintero D.F.G."/>
            <person name="Niyirora C."/>
            <person name="Rose D."/>
            <person name="Li A."/>
            <person name="Hutkins R."/>
        </authorList>
    </citation>
    <scope>NUCLEOTIDE SEQUENCE</scope>
    <source>
        <strain evidence="2">CR15</strain>
    </source>
</reference>
<accession>A0AA46K118</accession>
<comment type="caution">
    <text evidence="2">The sequence shown here is derived from an EMBL/GenBank/DDBJ whole genome shotgun (WGS) entry which is preliminary data.</text>
</comment>
<dbReference type="PROSITE" id="PS50943">
    <property type="entry name" value="HTH_CROC1"/>
    <property type="match status" value="1"/>
</dbReference>
<feature type="domain" description="HTH cro/C1-type" evidence="1">
    <location>
        <begin position="18"/>
        <end position="72"/>
    </location>
</feature>
<dbReference type="EMBL" id="SZNG01000001">
    <property type="protein sequence ID" value="TPH37735.1"/>
    <property type="molecule type" value="Genomic_DNA"/>
</dbReference>
<dbReference type="Pfam" id="PF01381">
    <property type="entry name" value="HTH_3"/>
    <property type="match status" value="1"/>
</dbReference>
<evidence type="ECO:0000313" key="3">
    <source>
        <dbReference type="Proteomes" id="UP000315512"/>
    </source>
</evidence>
<sequence>MRIFIHMKYKDVVTAYRIDEQRKQNKLTQEYLAHYLGVTQASISRKLAGKAPFTSPEVKSCALLLHTSTDYLLGLQESASREVVA</sequence>
<dbReference type="AlphaFoldDB" id="A0AA46K118"/>
<organism evidence="2 3">
    <name type="scientific">Bifidobacterium longum subsp. longum</name>
    <dbReference type="NCBI Taxonomy" id="1679"/>
    <lineage>
        <taxon>Bacteria</taxon>
        <taxon>Bacillati</taxon>
        <taxon>Actinomycetota</taxon>
        <taxon>Actinomycetes</taxon>
        <taxon>Bifidobacteriales</taxon>
        <taxon>Bifidobacteriaceae</taxon>
        <taxon>Bifidobacterium</taxon>
    </lineage>
</organism>
<dbReference type="CDD" id="cd00093">
    <property type="entry name" value="HTH_XRE"/>
    <property type="match status" value="1"/>
</dbReference>
<protein>
    <submittedName>
        <fullName evidence="2">Helix-turn-helix transcriptional regulator</fullName>
    </submittedName>
</protein>